<keyword evidence="2" id="KW-0560">Oxidoreductase</keyword>
<proteinExistence type="inferred from homology"/>
<dbReference type="InterPro" id="IPR002397">
    <property type="entry name" value="Cyt_P450_B"/>
</dbReference>
<dbReference type="STRING" id="1334629.MFUL124B02_13595"/>
<dbReference type="InterPro" id="IPR001128">
    <property type="entry name" value="Cyt_P450"/>
</dbReference>
<reference evidence="4 5" key="1">
    <citation type="submission" date="2016-10" db="EMBL/GenBank/DDBJ databases">
        <authorList>
            <person name="Varghese N."/>
            <person name="Submissions S."/>
        </authorList>
    </citation>
    <scope>NUCLEOTIDE SEQUENCE [LARGE SCALE GENOMIC DNA]</scope>
    <source>
        <strain evidence="4 5">DSM 16525</strain>
    </source>
</reference>
<dbReference type="AlphaFoldDB" id="A0A511T868"/>
<dbReference type="GO" id="GO:0004497">
    <property type="term" value="F:monooxygenase activity"/>
    <property type="evidence" value="ECO:0007669"/>
    <property type="project" value="UniProtKB-KW"/>
</dbReference>
<dbReference type="SUPFAM" id="SSF48264">
    <property type="entry name" value="Cytochrome P450"/>
    <property type="match status" value="1"/>
</dbReference>
<evidence type="ECO:0000256" key="2">
    <source>
        <dbReference type="RuleBase" id="RU000461"/>
    </source>
</evidence>
<dbReference type="GO" id="GO:0005506">
    <property type="term" value="F:iron ion binding"/>
    <property type="evidence" value="ECO:0007669"/>
    <property type="project" value="InterPro"/>
</dbReference>
<evidence type="ECO:0000313" key="5">
    <source>
        <dbReference type="Proteomes" id="UP000183760"/>
    </source>
</evidence>
<dbReference type="GO" id="GO:0020037">
    <property type="term" value="F:heme binding"/>
    <property type="evidence" value="ECO:0007669"/>
    <property type="project" value="InterPro"/>
</dbReference>
<evidence type="ECO:0000313" key="6">
    <source>
        <dbReference type="Proteomes" id="UP000321514"/>
    </source>
</evidence>
<keyword evidence="5" id="KW-1185">Reference proteome</keyword>
<reference evidence="3 6" key="2">
    <citation type="submission" date="2019-07" db="EMBL/GenBank/DDBJ databases">
        <title>Whole genome shotgun sequence of Myxococcus fulvus NBRC 100333.</title>
        <authorList>
            <person name="Hosoyama A."/>
            <person name="Uohara A."/>
            <person name="Ohji S."/>
            <person name="Ichikawa N."/>
        </authorList>
    </citation>
    <scope>NUCLEOTIDE SEQUENCE [LARGE SCALE GENOMIC DNA]</scope>
    <source>
        <strain evidence="3 6">NBRC 100333</strain>
    </source>
</reference>
<dbReference type="Proteomes" id="UP000321514">
    <property type="component" value="Unassembled WGS sequence"/>
</dbReference>
<keyword evidence="2" id="KW-0479">Metal-binding</keyword>
<dbReference type="PRINTS" id="PR00359">
    <property type="entry name" value="BP450"/>
</dbReference>
<evidence type="ECO:0000256" key="1">
    <source>
        <dbReference type="ARBA" id="ARBA00010617"/>
    </source>
</evidence>
<dbReference type="InterPro" id="IPR036396">
    <property type="entry name" value="Cyt_P450_sf"/>
</dbReference>
<comment type="similarity">
    <text evidence="1 2">Belongs to the cytochrome P450 family.</text>
</comment>
<keyword evidence="2" id="KW-0408">Iron</keyword>
<dbReference type="PROSITE" id="PS00086">
    <property type="entry name" value="CYTOCHROME_P450"/>
    <property type="match status" value="1"/>
</dbReference>
<dbReference type="Pfam" id="PF00067">
    <property type="entry name" value="p450"/>
    <property type="match status" value="1"/>
</dbReference>
<dbReference type="EMBL" id="BJXR01000038">
    <property type="protein sequence ID" value="GEN10354.1"/>
    <property type="molecule type" value="Genomic_DNA"/>
</dbReference>
<protein>
    <submittedName>
        <fullName evidence="3 4">Cytochrome P450</fullName>
    </submittedName>
</protein>
<accession>A0A511T868</accession>
<name>A0A511T868_MYXFU</name>
<dbReference type="PANTHER" id="PTHR46696">
    <property type="entry name" value="P450, PUTATIVE (EUROFUNG)-RELATED"/>
    <property type="match status" value="1"/>
</dbReference>
<organism evidence="3 6">
    <name type="scientific">Myxococcus fulvus</name>
    <dbReference type="NCBI Taxonomy" id="33"/>
    <lineage>
        <taxon>Bacteria</taxon>
        <taxon>Pseudomonadati</taxon>
        <taxon>Myxococcota</taxon>
        <taxon>Myxococcia</taxon>
        <taxon>Myxococcales</taxon>
        <taxon>Cystobacterineae</taxon>
        <taxon>Myxococcaceae</taxon>
        <taxon>Myxococcus</taxon>
    </lineage>
</organism>
<comment type="caution">
    <text evidence="3">The sequence shown here is derived from an EMBL/GenBank/DDBJ whole genome shotgun (WGS) entry which is preliminary data.</text>
</comment>
<gene>
    <name evidence="3" type="ORF">MFU01_53910</name>
    <name evidence="4" type="ORF">SAMN05443572_11044</name>
</gene>
<evidence type="ECO:0000313" key="3">
    <source>
        <dbReference type="EMBL" id="GEN10354.1"/>
    </source>
</evidence>
<keyword evidence="2" id="KW-0503">Monooxygenase</keyword>
<dbReference type="GO" id="GO:0016705">
    <property type="term" value="F:oxidoreductase activity, acting on paired donors, with incorporation or reduction of molecular oxygen"/>
    <property type="evidence" value="ECO:0007669"/>
    <property type="project" value="InterPro"/>
</dbReference>
<dbReference type="EMBL" id="FOIB01000010">
    <property type="protein sequence ID" value="SEU34379.1"/>
    <property type="molecule type" value="Genomic_DNA"/>
</dbReference>
<dbReference type="Gene3D" id="1.10.630.10">
    <property type="entry name" value="Cytochrome P450"/>
    <property type="match status" value="1"/>
</dbReference>
<dbReference type="InterPro" id="IPR017972">
    <property type="entry name" value="Cyt_P450_CS"/>
</dbReference>
<evidence type="ECO:0000313" key="4">
    <source>
        <dbReference type="EMBL" id="SEU34379.1"/>
    </source>
</evidence>
<dbReference type="Proteomes" id="UP000183760">
    <property type="component" value="Unassembled WGS sequence"/>
</dbReference>
<keyword evidence="2" id="KW-0349">Heme</keyword>
<sequence length="398" mass="42639">MTPLHPVAAATHPDPYPFYAELVATRPFYRDASLGLWVASSARSVRAVLSSPVCLVRPRAEPVPPRVGALASGALFRQWARMNDGPFHAVVRRGLGALLARWGTARGGVDARRLLSEYSLREWVFRWPVHSVGALLGLAPGTLPEVAAWTGDLVKGLAPGAEEAVVLRGGLAAERLRAEVRSALEAQTARGGGGALSFLMEEVGASGDSAEPLDAERLVDGVVANAIGLLVQTHDATAGLIGNTLRALMKEPSLLAEVVARPALLPRVLDEVLRYDPPVQNTRRYLAEDTVLEGHTLVAGECVLVVLAAANRDAQLHQEPHRFDIHREEPARLSFGWGAHVCPGERLAKSLAAEALEALLATDVALHREAFADVRFLPLLNARVPLLPALRLAHEEVG</sequence>
<dbReference type="PANTHER" id="PTHR46696:SF1">
    <property type="entry name" value="CYTOCHROME P450 YJIB-RELATED"/>
    <property type="match status" value="1"/>
</dbReference>